<dbReference type="InterPro" id="IPR038970">
    <property type="entry name" value="Lyase_8"/>
</dbReference>
<evidence type="ECO:0000256" key="5">
    <source>
        <dbReference type="ARBA" id="ARBA00022837"/>
    </source>
</evidence>
<dbReference type="InterPro" id="IPR012970">
    <property type="entry name" value="Lyase_8_alpha_N"/>
</dbReference>
<dbReference type="Pfam" id="PF02278">
    <property type="entry name" value="Lyase_8"/>
    <property type="match status" value="1"/>
</dbReference>
<dbReference type="SUPFAM" id="SSF48230">
    <property type="entry name" value="Chondroitin AC/alginate lyase"/>
    <property type="match status" value="1"/>
</dbReference>
<evidence type="ECO:0000256" key="3">
    <source>
        <dbReference type="ARBA" id="ARBA00011245"/>
    </source>
</evidence>
<name>A0ABS0HYE0_9BACT</name>
<evidence type="ECO:0000256" key="7">
    <source>
        <dbReference type="SAM" id="SignalP"/>
    </source>
</evidence>
<dbReference type="Pfam" id="PF08124">
    <property type="entry name" value="Lyase_8_N"/>
    <property type="match status" value="1"/>
</dbReference>
<dbReference type="InterPro" id="IPR011071">
    <property type="entry name" value="Lyase_8-like_C"/>
</dbReference>
<dbReference type="SUPFAM" id="SSF74650">
    <property type="entry name" value="Galactose mutarotase-like"/>
    <property type="match status" value="1"/>
</dbReference>
<evidence type="ECO:0000259" key="10">
    <source>
        <dbReference type="Pfam" id="PF08124"/>
    </source>
</evidence>
<reference evidence="11 12" key="1">
    <citation type="submission" date="2020-11" db="EMBL/GenBank/DDBJ databases">
        <authorList>
            <person name="Kim M.K."/>
        </authorList>
    </citation>
    <scope>NUCLEOTIDE SEQUENCE [LARGE SCALE GENOMIC DNA]</scope>
    <source>
        <strain evidence="11 12">BT662</strain>
    </source>
</reference>
<evidence type="ECO:0000259" key="9">
    <source>
        <dbReference type="Pfam" id="PF02884"/>
    </source>
</evidence>
<dbReference type="InterPro" id="IPR008929">
    <property type="entry name" value="Chondroitin_lyas"/>
</dbReference>
<comment type="caution">
    <text evidence="11">The sequence shown here is derived from an EMBL/GenBank/DDBJ whole genome shotgun (WGS) entry which is preliminary data.</text>
</comment>
<evidence type="ECO:0000256" key="4">
    <source>
        <dbReference type="ARBA" id="ARBA00022729"/>
    </source>
</evidence>
<comment type="subunit">
    <text evidence="3">Monomer.</text>
</comment>
<comment type="similarity">
    <text evidence="2">Belongs to the polysaccharide lyase 8 family.</text>
</comment>
<feature type="domain" description="Polysaccharide lyase family 8 C-terminal" evidence="9">
    <location>
        <begin position="599"/>
        <end position="665"/>
    </location>
</feature>
<evidence type="ECO:0000256" key="1">
    <source>
        <dbReference type="ARBA" id="ARBA00001913"/>
    </source>
</evidence>
<evidence type="ECO:0000256" key="6">
    <source>
        <dbReference type="ARBA" id="ARBA00023239"/>
    </source>
</evidence>
<feature type="signal peptide" evidence="7">
    <location>
        <begin position="1"/>
        <end position="21"/>
    </location>
</feature>
<feature type="chain" id="PRO_5046698291" description="Chondroitin AC lyase" evidence="7">
    <location>
        <begin position="22"/>
        <end position="692"/>
    </location>
</feature>
<keyword evidence="12" id="KW-1185">Reference proteome</keyword>
<proteinExistence type="inferred from homology"/>
<dbReference type="InterPro" id="IPR014718">
    <property type="entry name" value="GH-type_carb-bd"/>
</dbReference>
<dbReference type="PANTHER" id="PTHR38481:SF1">
    <property type="entry name" value="HYALURONATE LYASE"/>
    <property type="match status" value="1"/>
</dbReference>
<sequence>MKATIALIILLACGSIASTWAQLPAARAGELETVRSRCVRLLLSDTAYASERSYQLSGDISYAQDGAGYYASLTPEGAWPDVDYQSTLSNAWPPSWHLYRLLLVARQYHRNHDPQYLAALHRGLTYWTSHDFRCPNWWQNQINTPFAYSSLLLMLGTEATAQERAFLDDVLRPRIAQKNPTGQNKIWQHDIEARVALLHNDAAQLNQALANMATVIEVTTGEGIQPDYSFQQHGAMLQFGNYGLHFVNSLLFWLAVTEGTGYTFTPEKQRILFDYCANGLRWTVFRGRMDMTTRGRQLRAGADTKRGQVLYDDLRLVRALNPAQACRYFLDGFGGPADAACQLQGNQSFWRSGYLVQLARNRYFMSVKTHGPFVRKIESINGENQLGAYLNDGVSLVQRTGREYHDIEAYWNWALLPGTTCDTTMAPGDAQVLKSNNEAAFVGQVSDGAAGLSTMAYDRLGLQARKSYFLVGNTLVALGAGIESQDAKNVVTTVNQTYYKAPLLNAEATPSSLRWLWHDSIGYFFLTPGSQPKTLVQARKSNWPAVDVASPAVLAAGTEVRKTCTILLPQSKTSDYAYAVQTGLGQQQTRDAARHFPAQVLANTRAVQAIAFNDRVLAAFYQPGQLRVSATTSIEAGSPCLLIYKRATSRPEVWVADPTRTLQNIRLSINGTSRTITLPQGDLLGSSVKTPL</sequence>
<feature type="domain" description="Polysaccharide lyase 8 N-terminal alpha-helical" evidence="10">
    <location>
        <begin position="76"/>
        <end position="298"/>
    </location>
</feature>
<dbReference type="Gene3D" id="2.70.98.10">
    <property type="match status" value="1"/>
</dbReference>
<dbReference type="PANTHER" id="PTHR38481">
    <property type="entry name" value="HYALURONATE LYASE"/>
    <property type="match status" value="1"/>
</dbReference>
<feature type="domain" description="Polysaccharide lyase family 8 central" evidence="8">
    <location>
        <begin position="347"/>
        <end position="581"/>
    </location>
</feature>
<evidence type="ECO:0000256" key="2">
    <source>
        <dbReference type="ARBA" id="ARBA00006699"/>
    </source>
</evidence>
<evidence type="ECO:0000313" key="12">
    <source>
        <dbReference type="Proteomes" id="UP000618931"/>
    </source>
</evidence>
<dbReference type="InterPro" id="IPR011013">
    <property type="entry name" value="Gal_mutarotase_sf_dom"/>
</dbReference>
<keyword evidence="6" id="KW-0456">Lyase</keyword>
<protein>
    <recommendedName>
        <fullName evidence="13">Chondroitin AC lyase</fullName>
    </recommendedName>
</protein>
<keyword evidence="4 7" id="KW-0732">Signal</keyword>
<gene>
    <name evidence="11" type="ORF">I2H31_01245</name>
</gene>
<dbReference type="EMBL" id="JADQDM010000001">
    <property type="protein sequence ID" value="MBF9219713.1"/>
    <property type="molecule type" value="Genomic_DNA"/>
</dbReference>
<dbReference type="Pfam" id="PF02884">
    <property type="entry name" value="Lyase_8_C"/>
    <property type="match status" value="1"/>
</dbReference>
<evidence type="ECO:0000313" key="11">
    <source>
        <dbReference type="EMBL" id="MBF9219713.1"/>
    </source>
</evidence>
<dbReference type="Gene3D" id="1.50.10.100">
    <property type="entry name" value="Chondroitin AC/alginate lyase"/>
    <property type="match status" value="1"/>
</dbReference>
<dbReference type="InterPro" id="IPR004103">
    <property type="entry name" value="Lyase_8_C"/>
</dbReference>
<accession>A0ABS0HYE0</accession>
<dbReference type="SUPFAM" id="SSF49863">
    <property type="entry name" value="Hyaluronate lyase-like, C-terminal domain"/>
    <property type="match status" value="1"/>
</dbReference>
<dbReference type="Proteomes" id="UP000618931">
    <property type="component" value="Unassembled WGS sequence"/>
</dbReference>
<organism evidence="11 12">
    <name type="scientific">Hymenobacter ruricola</name>
    <dbReference type="NCBI Taxonomy" id="2791023"/>
    <lineage>
        <taxon>Bacteria</taxon>
        <taxon>Pseudomonadati</taxon>
        <taxon>Bacteroidota</taxon>
        <taxon>Cytophagia</taxon>
        <taxon>Cytophagales</taxon>
        <taxon>Hymenobacteraceae</taxon>
        <taxon>Hymenobacter</taxon>
    </lineage>
</organism>
<evidence type="ECO:0000259" key="8">
    <source>
        <dbReference type="Pfam" id="PF02278"/>
    </source>
</evidence>
<dbReference type="Gene3D" id="2.60.220.10">
    <property type="entry name" value="Polysaccharide lyase family 8-like, C-terminal"/>
    <property type="match status" value="1"/>
</dbReference>
<evidence type="ECO:0008006" key="13">
    <source>
        <dbReference type="Google" id="ProtNLM"/>
    </source>
</evidence>
<comment type="cofactor">
    <cofactor evidence="1">
        <name>Ca(2+)</name>
        <dbReference type="ChEBI" id="CHEBI:29108"/>
    </cofactor>
</comment>
<keyword evidence="5" id="KW-0106">Calcium</keyword>
<dbReference type="InterPro" id="IPR003159">
    <property type="entry name" value="Lyase_8_central_dom"/>
</dbReference>